<keyword evidence="3" id="KW-0378">Hydrolase</keyword>
<dbReference type="EC" id="3.2.1.143" evidence="2"/>
<name>A0AAV5T863_9BILA</name>
<feature type="non-terminal residue" evidence="13">
    <location>
        <position position="1"/>
    </location>
</feature>
<evidence type="ECO:0000313" key="14">
    <source>
        <dbReference type="Proteomes" id="UP001432027"/>
    </source>
</evidence>
<evidence type="ECO:0000256" key="11">
    <source>
        <dbReference type="ARBA" id="ARBA00049015"/>
    </source>
</evidence>
<keyword evidence="12" id="KW-0479">Metal-binding</keyword>
<feature type="binding site" evidence="12">
    <location>
        <position position="300"/>
    </location>
    <ligand>
        <name>Mg(2+)</name>
        <dbReference type="ChEBI" id="CHEBI:18420"/>
        <label>1</label>
    </ligand>
</feature>
<comment type="similarity">
    <text evidence="1">Belongs to the ADP-ribosylglycohydrolase family.</text>
</comment>
<keyword evidence="12" id="KW-0460">Magnesium</keyword>
<evidence type="ECO:0000256" key="7">
    <source>
        <dbReference type="ARBA" id="ARBA00042722"/>
    </source>
</evidence>
<evidence type="ECO:0000256" key="10">
    <source>
        <dbReference type="ARBA" id="ARBA00043193"/>
    </source>
</evidence>
<dbReference type="InterPro" id="IPR005502">
    <property type="entry name" value="Ribosyl_crysJ1"/>
</dbReference>
<comment type="cofactor">
    <cofactor evidence="12">
        <name>Mg(2+)</name>
        <dbReference type="ChEBI" id="CHEBI:18420"/>
    </cofactor>
    <text evidence="12">Binds 2 magnesium ions per subunit.</text>
</comment>
<evidence type="ECO:0000313" key="13">
    <source>
        <dbReference type="EMBL" id="GMS91504.1"/>
    </source>
</evidence>
<protein>
    <recommendedName>
        <fullName evidence="4">ADP-ribosylhydrolase ARH3</fullName>
        <ecNumber evidence="2">3.2.1.143</ecNumber>
    </recommendedName>
    <alternativeName>
        <fullName evidence="5">ADP-ribose glycohydrolase ARH3</fullName>
    </alternativeName>
    <alternativeName>
        <fullName evidence="6">ADP-ribosylhydrolase 3</fullName>
    </alternativeName>
    <alternativeName>
        <fullName evidence="9">O-acetyl-ADP-ribose deacetylase ARH3</fullName>
    </alternativeName>
    <alternativeName>
        <fullName evidence="10">Poly(ADP-ribose) glycohydrolase ARH3</fullName>
    </alternativeName>
    <alternativeName>
        <fullName evidence="8">[Protein ADP-ribosylarginine] hydrolase-like protein 2</fullName>
    </alternativeName>
    <alternativeName>
        <fullName evidence="7">[Protein ADP-ribosylserine] hydrolase</fullName>
    </alternativeName>
</protein>
<comment type="catalytic activity">
    <reaction evidence="11">
        <text>alpha-NAD(+) + H2O = ADP-D-ribose + nicotinamide + H(+)</text>
        <dbReference type="Rhea" id="RHEA:68792"/>
        <dbReference type="ChEBI" id="CHEBI:15377"/>
        <dbReference type="ChEBI" id="CHEBI:15378"/>
        <dbReference type="ChEBI" id="CHEBI:17154"/>
        <dbReference type="ChEBI" id="CHEBI:57967"/>
        <dbReference type="ChEBI" id="CHEBI:77017"/>
    </reaction>
</comment>
<organism evidence="13 14">
    <name type="scientific">Pristionchus entomophagus</name>
    <dbReference type="NCBI Taxonomy" id="358040"/>
    <lineage>
        <taxon>Eukaryota</taxon>
        <taxon>Metazoa</taxon>
        <taxon>Ecdysozoa</taxon>
        <taxon>Nematoda</taxon>
        <taxon>Chromadorea</taxon>
        <taxon>Rhabditida</taxon>
        <taxon>Rhabditina</taxon>
        <taxon>Diplogasteromorpha</taxon>
        <taxon>Diplogasteroidea</taxon>
        <taxon>Neodiplogasteridae</taxon>
        <taxon>Pristionchus</taxon>
    </lineage>
</organism>
<evidence type="ECO:0000256" key="6">
    <source>
        <dbReference type="ARBA" id="ARBA00042471"/>
    </source>
</evidence>
<evidence type="ECO:0000256" key="5">
    <source>
        <dbReference type="ARBA" id="ARBA00042398"/>
    </source>
</evidence>
<dbReference type="Proteomes" id="UP001432027">
    <property type="component" value="Unassembled WGS sequence"/>
</dbReference>
<dbReference type="PANTHER" id="PTHR16222:SF24">
    <property type="entry name" value="ADP-RIBOSYLHYDROLASE ARH3"/>
    <property type="match status" value="1"/>
</dbReference>
<sequence>IRLFTMSSPVYRGLGVLYGQFIGDALGSRYEFESGTIVKNKLQADRDSSGLVPLLGEGPFGYGPGMVTDDGEMAMSLLSSCLSHEVFDPSSVACAYVRWAQSNPPDIGNTCRGALTIREKIPKDWPNQFTQEQKDKVRMAVEENVRNRNKHSLSNGSLMRQSVLTAVYAANDFGASTKENAEKFLLSAVEFDTLLTHSNPVAIEATKTYALILFHLVRGKTPEEAIESALSTVNSKEIRSLVDAAREKAVPVTLPDGSASNGDDSNIGYFGVSLQIAVHYLLHASSFSSGVESAVAIGGDTDTNGCIAGALLGARFGQEGIPAEWIQSVEKAPLRLKGENGIESFEQMVEGIRKRYDGTEGENVE</sequence>
<evidence type="ECO:0000256" key="8">
    <source>
        <dbReference type="ARBA" id="ARBA00042850"/>
    </source>
</evidence>
<feature type="binding site" evidence="12">
    <location>
        <position position="303"/>
    </location>
    <ligand>
        <name>Mg(2+)</name>
        <dbReference type="ChEBI" id="CHEBI:18420"/>
        <label>1</label>
    </ligand>
</feature>
<dbReference type="InterPro" id="IPR036705">
    <property type="entry name" value="Ribosyl_crysJ1_sf"/>
</dbReference>
<dbReference type="SUPFAM" id="SSF101478">
    <property type="entry name" value="ADP-ribosylglycohydrolase"/>
    <property type="match status" value="1"/>
</dbReference>
<dbReference type="AlphaFoldDB" id="A0AAV5T863"/>
<dbReference type="EMBL" id="BTSX01000003">
    <property type="protein sequence ID" value="GMS91504.1"/>
    <property type="molecule type" value="Genomic_DNA"/>
</dbReference>
<dbReference type="InterPro" id="IPR050792">
    <property type="entry name" value="ADP-ribosylglycohydrolase"/>
</dbReference>
<dbReference type="GO" id="GO:0005634">
    <property type="term" value="C:nucleus"/>
    <property type="evidence" value="ECO:0007669"/>
    <property type="project" value="TreeGrafter"/>
</dbReference>
<feature type="binding site" evidence="12">
    <location>
        <position position="70"/>
    </location>
    <ligand>
        <name>Mg(2+)</name>
        <dbReference type="ChEBI" id="CHEBI:18420"/>
        <label>1</label>
    </ligand>
</feature>
<dbReference type="PANTHER" id="PTHR16222">
    <property type="entry name" value="ADP-RIBOSYLGLYCOHYDROLASE"/>
    <property type="match status" value="1"/>
</dbReference>
<evidence type="ECO:0000256" key="1">
    <source>
        <dbReference type="ARBA" id="ARBA00010702"/>
    </source>
</evidence>
<evidence type="ECO:0000256" key="9">
    <source>
        <dbReference type="ARBA" id="ARBA00043187"/>
    </source>
</evidence>
<keyword evidence="14" id="KW-1185">Reference proteome</keyword>
<reference evidence="13" key="1">
    <citation type="submission" date="2023-10" db="EMBL/GenBank/DDBJ databases">
        <title>Genome assembly of Pristionchus species.</title>
        <authorList>
            <person name="Yoshida K."/>
            <person name="Sommer R.J."/>
        </authorList>
    </citation>
    <scope>NUCLEOTIDE SEQUENCE</scope>
    <source>
        <strain evidence="13">RS0144</strain>
    </source>
</reference>
<evidence type="ECO:0000256" key="4">
    <source>
        <dbReference type="ARBA" id="ARBA00041057"/>
    </source>
</evidence>
<evidence type="ECO:0000256" key="12">
    <source>
        <dbReference type="PIRSR" id="PIRSR605502-1"/>
    </source>
</evidence>
<dbReference type="GO" id="GO:0046872">
    <property type="term" value="F:metal ion binding"/>
    <property type="evidence" value="ECO:0007669"/>
    <property type="project" value="UniProtKB-KW"/>
</dbReference>
<evidence type="ECO:0000256" key="2">
    <source>
        <dbReference type="ARBA" id="ARBA00012255"/>
    </source>
</evidence>
<evidence type="ECO:0000256" key="3">
    <source>
        <dbReference type="ARBA" id="ARBA00022801"/>
    </source>
</evidence>
<proteinExistence type="inferred from homology"/>
<comment type="caution">
    <text evidence="13">The sequence shown here is derived from an EMBL/GenBank/DDBJ whole genome shotgun (WGS) entry which is preliminary data.</text>
</comment>
<feature type="binding site" evidence="12">
    <location>
        <position position="68"/>
    </location>
    <ligand>
        <name>Mg(2+)</name>
        <dbReference type="ChEBI" id="CHEBI:18420"/>
        <label>1</label>
    </ligand>
</feature>
<dbReference type="Gene3D" id="1.10.4080.10">
    <property type="entry name" value="ADP-ribosylation/Crystallin J1"/>
    <property type="match status" value="1"/>
</dbReference>
<dbReference type="GO" id="GO:0004649">
    <property type="term" value="F:poly(ADP-ribose) glycohydrolase activity"/>
    <property type="evidence" value="ECO:0007669"/>
    <property type="project" value="UniProtKB-EC"/>
</dbReference>
<feature type="binding site" evidence="12">
    <location>
        <position position="302"/>
    </location>
    <ligand>
        <name>Mg(2+)</name>
        <dbReference type="ChEBI" id="CHEBI:18420"/>
        <label>2</label>
    </ligand>
</feature>
<dbReference type="Pfam" id="PF03747">
    <property type="entry name" value="ADP_ribosyl_GH"/>
    <property type="match status" value="1"/>
</dbReference>
<gene>
    <name evidence="13" type="ORF">PENTCL1PPCAC_13679</name>
</gene>
<dbReference type="GO" id="GO:0005739">
    <property type="term" value="C:mitochondrion"/>
    <property type="evidence" value="ECO:0007669"/>
    <property type="project" value="TreeGrafter"/>
</dbReference>
<accession>A0AAV5T863</accession>
<feature type="binding site" evidence="12">
    <location>
        <position position="69"/>
    </location>
    <ligand>
        <name>Mg(2+)</name>
        <dbReference type="ChEBI" id="CHEBI:18420"/>
        <label>1</label>
    </ligand>
</feature>